<organism evidence="1 2">
    <name type="scientific">Pseudooceanicola spongiae</name>
    <dbReference type="NCBI Taxonomy" id="2613965"/>
    <lineage>
        <taxon>Bacteria</taxon>
        <taxon>Pseudomonadati</taxon>
        <taxon>Pseudomonadota</taxon>
        <taxon>Alphaproteobacteria</taxon>
        <taxon>Rhodobacterales</taxon>
        <taxon>Paracoccaceae</taxon>
        <taxon>Pseudooceanicola</taxon>
    </lineage>
</organism>
<dbReference type="AlphaFoldDB" id="A0A7L9WMS9"/>
<sequence length="78" mass="8466">MPERRDHAGIAALSLCEAMLLALRDNAVLPEREIEGILRDAADTHANAAKPDADQQMHRAVAQLINGILGKFVPLQGR</sequence>
<evidence type="ECO:0000313" key="1">
    <source>
        <dbReference type="EMBL" id="QOL81134.1"/>
    </source>
</evidence>
<name>A0A7L9WMS9_9RHOB</name>
<keyword evidence="2" id="KW-1185">Reference proteome</keyword>
<reference evidence="1 2" key="1">
    <citation type="submission" date="2019-10" db="EMBL/GenBank/DDBJ databases">
        <title>Pseudopuniceibacterium sp. HQ09 islated from Antarctica.</title>
        <authorList>
            <person name="Liao L."/>
            <person name="Su S."/>
            <person name="Chen B."/>
            <person name="Yu Y."/>
        </authorList>
    </citation>
    <scope>NUCLEOTIDE SEQUENCE [LARGE SCALE GENOMIC DNA]</scope>
    <source>
        <strain evidence="1 2">HQ09</strain>
    </source>
</reference>
<gene>
    <name evidence="1" type="ORF">F3W81_10120</name>
</gene>
<proteinExistence type="predicted"/>
<dbReference type="KEGG" id="pshq:F3W81_10120"/>
<evidence type="ECO:0000313" key="2">
    <source>
        <dbReference type="Proteomes" id="UP000594118"/>
    </source>
</evidence>
<dbReference type="Proteomes" id="UP000594118">
    <property type="component" value="Chromosome"/>
</dbReference>
<protein>
    <submittedName>
        <fullName evidence="1">Uncharacterized protein</fullName>
    </submittedName>
</protein>
<accession>A0A7L9WMS9</accession>
<dbReference type="EMBL" id="CP045201">
    <property type="protein sequence ID" value="QOL81134.1"/>
    <property type="molecule type" value="Genomic_DNA"/>
</dbReference>
<dbReference type="RefSeq" id="WP_193083455.1">
    <property type="nucleotide sequence ID" value="NZ_CP045201.1"/>
</dbReference>